<reference evidence="1" key="1">
    <citation type="submission" date="2020-03" db="EMBL/GenBank/DDBJ databases">
        <title>The deep terrestrial virosphere.</title>
        <authorList>
            <person name="Holmfeldt K."/>
            <person name="Nilsson E."/>
            <person name="Simone D."/>
            <person name="Lopez-Fernandez M."/>
            <person name="Wu X."/>
            <person name="de Brujin I."/>
            <person name="Lundin D."/>
            <person name="Andersson A."/>
            <person name="Bertilsson S."/>
            <person name="Dopson M."/>
        </authorList>
    </citation>
    <scope>NUCLEOTIDE SEQUENCE</scope>
    <source>
        <strain evidence="1">TM448A00732</strain>
    </source>
</reference>
<dbReference type="AlphaFoldDB" id="A0A6H1ZJL2"/>
<accession>A0A6H1ZJL2</accession>
<dbReference type="EMBL" id="MT144054">
    <property type="protein sequence ID" value="QJA47718.1"/>
    <property type="molecule type" value="Genomic_DNA"/>
</dbReference>
<sequence>MKVGEVLTEHKKIKWHECQVCGMPAYYRITYLASNCRANPASSAYGKDDCSWCSDADGYACKKHEREVSQDAPMGMSWCSAFPLKSFKHMGFY</sequence>
<evidence type="ECO:0000313" key="1">
    <source>
        <dbReference type="EMBL" id="QJA47718.1"/>
    </source>
</evidence>
<protein>
    <submittedName>
        <fullName evidence="1">Uncharacterized protein</fullName>
    </submittedName>
</protein>
<gene>
    <name evidence="1" type="ORF">TM448A00732_0008</name>
</gene>
<proteinExistence type="predicted"/>
<organism evidence="1">
    <name type="scientific">viral metagenome</name>
    <dbReference type="NCBI Taxonomy" id="1070528"/>
    <lineage>
        <taxon>unclassified sequences</taxon>
        <taxon>metagenomes</taxon>
        <taxon>organismal metagenomes</taxon>
    </lineage>
</organism>
<name>A0A6H1ZJL2_9ZZZZ</name>